<feature type="repeat" description="WD" evidence="6">
    <location>
        <begin position="182"/>
        <end position="224"/>
    </location>
</feature>
<evidence type="ECO:0000313" key="10">
    <source>
        <dbReference type="Proteomes" id="UP000568158"/>
    </source>
</evidence>
<dbReference type="InterPro" id="IPR050459">
    <property type="entry name" value="WD_repeat_RBAP46/RBAP48/MSI1"/>
</dbReference>
<dbReference type="InterPro" id="IPR019775">
    <property type="entry name" value="WD40_repeat_CS"/>
</dbReference>
<feature type="compositionally biased region" description="Basic and acidic residues" evidence="7">
    <location>
        <begin position="471"/>
        <end position="480"/>
    </location>
</feature>
<dbReference type="Gene3D" id="2.130.10.10">
    <property type="entry name" value="YVTN repeat-like/Quinoprotein amine dehydrogenase"/>
    <property type="match status" value="1"/>
</dbReference>
<dbReference type="SMART" id="SM00320">
    <property type="entry name" value="WD40"/>
    <property type="match status" value="6"/>
</dbReference>
<feature type="compositionally biased region" description="Polar residues" evidence="7">
    <location>
        <begin position="492"/>
        <end position="504"/>
    </location>
</feature>
<evidence type="ECO:0000256" key="6">
    <source>
        <dbReference type="PROSITE-ProRule" id="PRU00221"/>
    </source>
</evidence>
<feature type="domain" description="Histone-binding protein RBBP4-like N-terminal" evidence="8">
    <location>
        <begin position="36"/>
        <end position="103"/>
    </location>
</feature>
<dbReference type="GO" id="GO:0006325">
    <property type="term" value="P:chromatin organization"/>
    <property type="evidence" value="ECO:0007669"/>
    <property type="project" value="UniProtKB-KW"/>
</dbReference>
<proteinExistence type="predicted"/>
<evidence type="ECO:0000256" key="2">
    <source>
        <dbReference type="ARBA" id="ARBA00022574"/>
    </source>
</evidence>
<keyword evidence="2 6" id="KW-0853">WD repeat</keyword>
<feature type="repeat" description="WD" evidence="6">
    <location>
        <begin position="325"/>
        <end position="357"/>
    </location>
</feature>
<feature type="compositionally biased region" description="Basic and acidic residues" evidence="7">
    <location>
        <begin position="431"/>
        <end position="462"/>
    </location>
</feature>
<organism evidence="9 10">
    <name type="scientific">Dekkera bruxellensis</name>
    <name type="common">Brettanomyces custersii</name>
    <dbReference type="NCBI Taxonomy" id="5007"/>
    <lineage>
        <taxon>Eukaryota</taxon>
        <taxon>Fungi</taxon>
        <taxon>Dikarya</taxon>
        <taxon>Ascomycota</taxon>
        <taxon>Saccharomycotina</taxon>
        <taxon>Pichiomycetes</taxon>
        <taxon>Pichiales</taxon>
        <taxon>Pichiaceae</taxon>
        <taxon>Brettanomyces</taxon>
    </lineage>
</organism>
<dbReference type="EMBL" id="JABCYN010000041">
    <property type="protein sequence ID" value="KAF6007484.1"/>
    <property type="molecule type" value="Genomic_DNA"/>
</dbReference>
<dbReference type="PROSITE" id="PS50082">
    <property type="entry name" value="WD_REPEATS_2"/>
    <property type="match status" value="3"/>
</dbReference>
<accession>A0A8H6B9W1</accession>
<protein>
    <recommendedName>
        <fullName evidence="8">Histone-binding protein RBBP4-like N-terminal domain-containing protein</fullName>
    </recommendedName>
</protein>
<keyword evidence="3" id="KW-0677">Repeat</keyword>
<dbReference type="AlphaFoldDB" id="A0A8H6B9W1"/>
<dbReference type="InterPro" id="IPR015943">
    <property type="entry name" value="WD40/YVTN_repeat-like_dom_sf"/>
</dbReference>
<dbReference type="InterPro" id="IPR022052">
    <property type="entry name" value="Histone-bd_RBBP4-like_N"/>
</dbReference>
<comment type="caution">
    <text evidence="9">The sequence shown here is derived from an EMBL/GenBank/DDBJ whole genome shotgun (WGS) entry which is preliminary data.</text>
</comment>
<dbReference type="PROSITE" id="PS50294">
    <property type="entry name" value="WD_REPEATS_REGION"/>
    <property type="match status" value="1"/>
</dbReference>
<dbReference type="PANTHER" id="PTHR22850">
    <property type="entry name" value="WD40 REPEAT FAMILY"/>
    <property type="match status" value="1"/>
</dbReference>
<name>A0A8H6B9W1_DEKBR</name>
<evidence type="ECO:0000259" key="8">
    <source>
        <dbReference type="Pfam" id="PF12265"/>
    </source>
</evidence>
<reference evidence="9 10" key="1">
    <citation type="journal article" date="2020" name="Appl. Microbiol. Biotechnol.">
        <title>Targeted gene deletion in Brettanomyces bruxellensis with an expression-free CRISPR-Cas9 system.</title>
        <authorList>
            <person name="Varela C."/>
            <person name="Bartel C."/>
            <person name="Onetto C."/>
            <person name="Borneman A."/>
        </authorList>
    </citation>
    <scope>NUCLEOTIDE SEQUENCE [LARGE SCALE GENOMIC DNA]</scope>
    <source>
        <strain evidence="9 10">AWRI1613</strain>
    </source>
</reference>
<dbReference type="Pfam" id="PF00400">
    <property type="entry name" value="WD40"/>
    <property type="match status" value="3"/>
</dbReference>
<dbReference type="Proteomes" id="UP000568158">
    <property type="component" value="Unassembled WGS sequence"/>
</dbReference>
<comment type="subcellular location">
    <subcellularLocation>
        <location evidence="1">Nucleus</location>
    </subcellularLocation>
</comment>
<evidence type="ECO:0000256" key="1">
    <source>
        <dbReference type="ARBA" id="ARBA00004123"/>
    </source>
</evidence>
<dbReference type="InterPro" id="IPR036322">
    <property type="entry name" value="WD40_repeat_dom_sf"/>
</dbReference>
<evidence type="ECO:0000313" key="9">
    <source>
        <dbReference type="EMBL" id="KAF6007484.1"/>
    </source>
</evidence>
<dbReference type="InterPro" id="IPR001680">
    <property type="entry name" value="WD40_rpt"/>
</dbReference>
<dbReference type="GO" id="GO:0005634">
    <property type="term" value="C:nucleus"/>
    <property type="evidence" value="ECO:0007669"/>
    <property type="project" value="UniProtKB-SubCell"/>
</dbReference>
<evidence type="ECO:0000256" key="4">
    <source>
        <dbReference type="ARBA" id="ARBA00022853"/>
    </source>
</evidence>
<dbReference type="SUPFAM" id="SSF50978">
    <property type="entry name" value="WD40 repeat-like"/>
    <property type="match status" value="1"/>
</dbReference>
<dbReference type="InterPro" id="IPR020472">
    <property type="entry name" value="WD40_PAC1"/>
</dbReference>
<gene>
    <name evidence="9" type="ORF">HII12_004373</name>
</gene>
<keyword evidence="5" id="KW-0539">Nucleus</keyword>
<feature type="region of interest" description="Disordered" evidence="7">
    <location>
        <begin position="425"/>
        <end position="517"/>
    </location>
</feature>
<keyword evidence="4" id="KW-0156">Chromatin regulator</keyword>
<feature type="repeat" description="WD" evidence="6">
    <location>
        <begin position="288"/>
        <end position="323"/>
    </location>
</feature>
<evidence type="ECO:0000256" key="5">
    <source>
        <dbReference type="ARBA" id="ARBA00023242"/>
    </source>
</evidence>
<dbReference type="Pfam" id="PF12265">
    <property type="entry name" value="CAF1C_H4-bd"/>
    <property type="match status" value="1"/>
</dbReference>
<evidence type="ECO:0000256" key="3">
    <source>
        <dbReference type="ARBA" id="ARBA00022737"/>
    </source>
</evidence>
<dbReference type="PRINTS" id="PR00320">
    <property type="entry name" value="GPROTEINBRPT"/>
</dbReference>
<feature type="compositionally biased region" description="Basic and acidic residues" evidence="7">
    <location>
        <begin position="505"/>
        <end position="517"/>
    </location>
</feature>
<sequence>MVSATTTISSPKMKSAKALNVTEQYQISEKLINEGFKVWKKASPMLYDLIYTYSCDWPSLTVQWLEDLTASAQNNLITAKFLLGTHTTDAHQNYLKLYGVDLPLTLVSDENFGSHPISQIDPVDTETSQRRLHLLRKWRHPGEINKVRFDEELGLIATQTNSGDILIYDYNDIASDTSVRTLKYHLKEGFGLEWSPTSQGRLLSGNEDSKIALWDLSSLRGQQSKTVMKPSRTLATHTGIINDISWNCASSDIFASISDDGSLQIHDLRAADSDVAIRVDKAHEGKAINAVEFHPTLSSFLSTGAVDGSISCWDLRDASAPVKKLYGHTGPVLNLKFKDNLMLSTSVDRRVLLWDLNRISGQDSREHDRKDENADASLIFVHGGHTGRLCEADWHPKLDNVVISCAEDSLVEIWRPLHIEDEFDYEEQEAEERKGEEEEEQKNKQHEEAGVSKNELNKHVNEENVTVKAESVTEKSDDTAINKPSDTAAIIGSSNDVQPDTANTIDHKHPSRDVNMD</sequence>
<dbReference type="PROSITE" id="PS00678">
    <property type="entry name" value="WD_REPEATS_1"/>
    <property type="match status" value="2"/>
</dbReference>
<evidence type="ECO:0000256" key="7">
    <source>
        <dbReference type="SAM" id="MobiDB-lite"/>
    </source>
</evidence>